<feature type="transmembrane region" description="Helical" evidence="8">
    <location>
        <begin position="315"/>
        <end position="334"/>
    </location>
</feature>
<dbReference type="GO" id="GO:0016020">
    <property type="term" value="C:membrane"/>
    <property type="evidence" value="ECO:0007669"/>
    <property type="project" value="UniProtKB-SubCell"/>
</dbReference>
<keyword evidence="7 8" id="KW-0472">Membrane</keyword>
<dbReference type="PANTHER" id="PTHR48085:SF5">
    <property type="entry name" value="CADMIUM_ZINC-TRANSPORTING ATPASE HMA4-RELATED"/>
    <property type="match status" value="1"/>
</dbReference>
<dbReference type="InterPro" id="IPR051014">
    <property type="entry name" value="Cation_Transport_ATPase_IB"/>
</dbReference>
<keyword evidence="4" id="KW-0547">Nucleotide-binding</keyword>
<dbReference type="InterPro" id="IPR001757">
    <property type="entry name" value="P_typ_ATPase"/>
</dbReference>
<dbReference type="Pfam" id="PF00702">
    <property type="entry name" value="Hydrolase"/>
    <property type="match status" value="1"/>
</dbReference>
<comment type="subcellular location">
    <subcellularLocation>
        <location evidence="1">Membrane</location>
        <topology evidence="1">Multi-pass membrane protein</topology>
    </subcellularLocation>
</comment>
<dbReference type="Pfam" id="PF00122">
    <property type="entry name" value="E1-E2_ATPase"/>
    <property type="match status" value="1"/>
</dbReference>
<dbReference type="InterPro" id="IPR023299">
    <property type="entry name" value="ATPase_P-typ_cyto_dom_N"/>
</dbReference>
<dbReference type="Gene3D" id="3.40.1110.10">
    <property type="entry name" value="Calcium-transporting ATPase, cytoplasmic domain N"/>
    <property type="match status" value="1"/>
</dbReference>
<dbReference type="Gene3D" id="2.70.150.10">
    <property type="entry name" value="Calcium-transporting ATPase, cytoplasmic transduction domain A"/>
    <property type="match status" value="1"/>
</dbReference>
<reference evidence="10" key="1">
    <citation type="submission" date="2018-05" db="EMBL/GenBank/DDBJ databases">
        <authorList>
            <person name="Lanie J.A."/>
            <person name="Ng W.-L."/>
            <person name="Kazmierczak K.M."/>
            <person name="Andrzejewski T.M."/>
            <person name="Davidsen T.M."/>
            <person name="Wayne K.J."/>
            <person name="Tettelin H."/>
            <person name="Glass J.I."/>
            <person name="Rusch D."/>
            <person name="Podicherti R."/>
            <person name="Tsui H.-C.T."/>
            <person name="Winkler M.E."/>
        </authorList>
    </citation>
    <scope>NUCLEOTIDE SEQUENCE</scope>
</reference>
<dbReference type="GO" id="GO:0019829">
    <property type="term" value="F:ATPase-coupled monoatomic cation transmembrane transporter activity"/>
    <property type="evidence" value="ECO:0007669"/>
    <property type="project" value="InterPro"/>
</dbReference>
<dbReference type="NCBIfam" id="TIGR01512">
    <property type="entry name" value="ATPase-IB2_Cd"/>
    <property type="match status" value="1"/>
</dbReference>
<evidence type="ECO:0000256" key="7">
    <source>
        <dbReference type="ARBA" id="ARBA00023136"/>
    </source>
</evidence>
<dbReference type="GO" id="GO:0015086">
    <property type="term" value="F:cadmium ion transmembrane transporter activity"/>
    <property type="evidence" value="ECO:0007669"/>
    <property type="project" value="TreeGrafter"/>
</dbReference>
<sequence>MKKYRLKDLDCPNCAAEIEKNLRKLGGVHAAELNFATSVLALDTDNPIEAIRRVIKQVEPDVEITEHSDAESDEETDFDIKRELVLVSIAVVLFFVGLIFKNRLHSTPYSIGEYLVFIPAYLLSGWTVLSNAGRNVFRGKVFDEHFLMTSATLGAVAIHELPEAVAVMLFYQIGEFVQGLSVSRSRSSIKSLLEIRPDSANLMIDGKLQKVKPEEVIVGDTVLVKPGERIPLDGKAIAGSSQVDTSALTGEPVPLPIEVGETVLAGMINKKGTLTVKVTKPLAESSITKILDLVENATGKKAETEKFITTFARSYTPVVVFGALAVALLPPLLLEASFKIWIYRALVLLVISCPCALVVSIPLGYFGGIGGASRRGILIKGSNFLDVLTQVKTVVFDKTGTLTKGVFRITQIAPQKGFSKAELLRLAAVVESQSNHPIALSIQEAYHGEITPV</sequence>
<dbReference type="EMBL" id="UINC01052809">
    <property type="protein sequence ID" value="SVB68569.1"/>
    <property type="molecule type" value="Genomic_DNA"/>
</dbReference>
<dbReference type="InterPro" id="IPR008250">
    <property type="entry name" value="ATPase_P-typ_transduc_dom_A_sf"/>
</dbReference>
<dbReference type="InterPro" id="IPR023214">
    <property type="entry name" value="HAD_sf"/>
</dbReference>
<evidence type="ECO:0000313" key="10">
    <source>
        <dbReference type="EMBL" id="SVB68569.1"/>
    </source>
</evidence>
<dbReference type="InterPro" id="IPR059000">
    <property type="entry name" value="ATPase_P-type_domA"/>
</dbReference>
<dbReference type="PANTHER" id="PTHR48085">
    <property type="entry name" value="CADMIUM/ZINC-TRANSPORTING ATPASE HMA2-RELATED"/>
    <property type="match status" value="1"/>
</dbReference>
<evidence type="ECO:0000256" key="3">
    <source>
        <dbReference type="ARBA" id="ARBA00022692"/>
    </source>
</evidence>
<dbReference type="InterPro" id="IPR006121">
    <property type="entry name" value="HMA_dom"/>
</dbReference>
<dbReference type="CDD" id="cd00371">
    <property type="entry name" value="HMA"/>
    <property type="match status" value="1"/>
</dbReference>
<dbReference type="SUPFAM" id="SSF81660">
    <property type="entry name" value="Metal cation-transporting ATPase, ATP-binding domain N"/>
    <property type="match status" value="1"/>
</dbReference>
<evidence type="ECO:0000256" key="1">
    <source>
        <dbReference type="ARBA" id="ARBA00004141"/>
    </source>
</evidence>
<feature type="transmembrane region" description="Helical" evidence="8">
    <location>
        <begin position="114"/>
        <end position="132"/>
    </location>
</feature>
<keyword evidence="5" id="KW-0067">ATP-binding</keyword>
<dbReference type="GO" id="GO:0046872">
    <property type="term" value="F:metal ion binding"/>
    <property type="evidence" value="ECO:0007669"/>
    <property type="project" value="InterPro"/>
</dbReference>
<dbReference type="NCBIfam" id="TIGR01494">
    <property type="entry name" value="ATPase_P-type"/>
    <property type="match status" value="1"/>
</dbReference>
<dbReference type="InterPro" id="IPR027256">
    <property type="entry name" value="P-typ_ATPase_IB"/>
</dbReference>
<feature type="non-terminal residue" evidence="10">
    <location>
        <position position="453"/>
    </location>
</feature>
<evidence type="ECO:0000259" key="9">
    <source>
        <dbReference type="PROSITE" id="PS50846"/>
    </source>
</evidence>
<evidence type="ECO:0000256" key="2">
    <source>
        <dbReference type="ARBA" id="ARBA00006024"/>
    </source>
</evidence>
<evidence type="ECO:0000256" key="5">
    <source>
        <dbReference type="ARBA" id="ARBA00022840"/>
    </source>
</evidence>
<comment type="similarity">
    <text evidence="2">Belongs to the cation transport ATPase (P-type) (TC 3.A.3) family. Type IB subfamily.</text>
</comment>
<dbReference type="SUPFAM" id="SSF81665">
    <property type="entry name" value="Calcium ATPase, transmembrane domain M"/>
    <property type="match status" value="1"/>
</dbReference>
<feature type="transmembrane region" description="Helical" evidence="8">
    <location>
        <begin position="84"/>
        <end position="102"/>
    </location>
</feature>
<dbReference type="SUPFAM" id="SSF81653">
    <property type="entry name" value="Calcium ATPase, transduction domain A"/>
    <property type="match status" value="1"/>
</dbReference>
<dbReference type="InterPro" id="IPR023298">
    <property type="entry name" value="ATPase_P-typ_TM_dom_sf"/>
</dbReference>
<evidence type="ECO:0000256" key="8">
    <source>
        <dbReference type="SAM" id="Phobius"/>
    </source>
</evidence>
<protein>
    <recommendedName>
        <fullName evidence="9">HMA domain-containing protein</fullName>
    </recommendedName>
</protein>
<dbReference type="FunFam" id="2.70.150.10:FF:000002">
    <property type="entry name" value="Copper-transporting ATPase 1, putative"/>
    <property type="match status" value="1"/>
</dbReference>
<dbReference type="InterPro" id="IPR036163">
    <property type="entry name" value="HMA_dom_sf"/>
</dbReference>
<proteinExistence type="inferred from homology"/>
<evidence type="ECO:0000256" key="6">
    <source>
        <dbReference type="ARBA" id="ARBA00022989"/>
    </source>
</evidence>
<evidence type="ECO:0000256" key="4">
    <source>
        <dbReference type="ARBA" id="ARBA00022741"/>
    </source>
</evidence>
<dbReference type="PROSITE" id="PS50846">
    <property type="entry name" value="HMA_2"/>
    <property type="match status" value="1"/>
</dbReference>
<dbReference type="Pfam" id="PF00403">
    <property type="entry name" value="HMA"/>
    <property type="match status" value="1"/>
</dbReference>
<feature type="domain" description="HMA" evidence="9">
    <location>
        <begin position="1"/>
        <end position="63"/>
    </location>
</feature>
<keyword evidence="6 8" id="KW-1133">Transmembrane helix</keyword>
<gene>
    <name evidence="10" type="ORF">METZ01_LOCUS221423</name>
</gene>
<dbReference type="GO" id="GO:0016887">
    <property type="term" value="F:ATP hydrolysis activity"/>
    <property type="evidence" value="ECO:0007669"/>
    <property type="project" value="InterPro"/>
</dbReference>
<dbReference type="Gene3D" id="3.30.70.100">
    <property type="match status" value="1"/>
</dbReference>
<keyword evidence="3 8" id="KW-0812">Transmembrane</keyword>
<dbReference type="PROSITE" id="PS00154">
    <property type="entry name" value="ATPASE_E1_E2"/>
    <property type="match status" value="1"/>
</dbReference>
<accession>A0A382G114</accession>
<dbReference type="AlphaFoldDB" id="A0A382G114"/>
<dbReference type="GO" id="GO:0005524">
    <property type="term" value="F:ATP binding"/>
    <property type="evidence" value="ECO:0007669"/>
    <property type="project" value="UniProtKB-KW"/>
</dbReference>
<dbReference type="InterPro" id="IPR018303">
    <property type="entry name" value="ATPase_P-typ_P_site"/>
</dbReference>
<name>A0A382G114_9ZZZZ</name>
<dbReference type="SUPFAM" id="SSF55008">
    <property type="entry name" value="HMA, heavy metal-associated domain"/>
    <property type="match status" value="1"/>
</dbReference>
<dbReference type="Gene3D" id="3.40.50.1000">
    <property type="entry name" value="HAD superfamily/HAD-like"/>
    <property type="match status" value="1"/>
</dbReference>
<feature type="transmembrane region" description="Helical" evidence="8">
    <location>
        <begin position="340"/>
        <end position="366"/>
    </location>
</feature>
<organism evidence="10">
    <name type="scientific">marine metagenome</name>
    <dbReference type="NCBI Taxonomy" id="408172"/>
    <lineage>
        <taxon>unclassified sequences</taxon>
        <taxon>metagenomes</taxon>
        <taxon>ecological metagenomes</taxon>
    </lineage>
</organism>
<dbReference type="PRINTS" id="PR00941">
    <property type="entry name" value="CDATPASE"/>
</dbReference>